<dbReference type="NCBIfam" id="NF002647">
    <property type="entry name" value="PRK02318.1-3"/>
    <property type="match status" value="1"/>
</dbReference>
<sequence>MKAVHFGGGNIGRGFIGLLLSRSGYTVEFVDVDEQLVQLLNERGQYTVELANEAADTTIVRNIRAINGNDKELVAQAVAEADLVTTAVGVNVLKFIAPNIAEGIRRRLKSPTSPLHIIACENTIGGSTQLKGLVYEQLDLELREQADRRIAFPDAAVDRIVPIQQNEDRLKVVVEPFYEWVVDRSAMLEGFHEIEGIHYAKELQRYIERKLFTVNTGHCCAAYHGYLRGYQTIQEVMKDQAIVEEIRGALGETGAALIKQYDFDAADHETYIDKIIDRFRNPYLTDEVVRVGRSPIRKLSPNDRLVRPATMAHSFGIEVPYLTKAMAAALLFDYEEDPEATEIQRSLLEQGVSQSITRYTGLASEHPLHSQIITAYDSYKERK</sequence>
<dbReference type="AlphaFoldDB" id="A0A4Y8LP33"/>
<dbReference type="InterPro" id="IPR008927">
    <property type="entry name" value="6-PGluconate_DH-like_C_sf"/>
</dbReference>
<reference evidence="10 11" key="1">
    <citation type="submission" date="2019-03" db="EMBL/GenBank/DDBJ databases">
        <title>Cohnella endophytica sp. nov., a novel endophytic bacterium isolated from bark of Sonneratia apetala.</title>
        <authorList>
            <person name="Tuo L."/>
        </authorList>
    </citation>
    <scope>NUCLEOTIDE SEQUENCE [LARGE SCALE GENOMIC DNA]</scope>
    <source>
        <strain evidence="10 11">CCTCC AB 208254</strain>
    </source>
</reference>
<dbReference type="PANTHER" id="PTHR30524:SF0">
    <property type="entry name" value="ALTRONATE OXIDOREDUCTASE-RELATED"/>
    <property type="match status" value="1"/>
</dbReference>
<comment type="caution">
    <text evidence="7">Lacks conserved residue(s) required for the propagation of feature annotation.</text>
</comment>
<evidence type="ECO:0000256" key="3">
    <source>
        <dbReference type="ARBA" id="ARBA00016219"/>
    </source>
</evidence>
<dbReference type="Pfam" id="PF08125">
    <property type="entry name" value="Mannitol_dh_C"/>
    <property type="match status" value="1"/>
</dbReference>
<evidence type="ECO:0000256" key="4">
    <source>
        <dbReference type="ARBA" id="ARBA00023002"/>
    </source>
</evidence>
<keyword evidence="4 7" id="KW-0560">Oxidoreductase</keyword>
<comment type="catalytic activity">
    <reaction evidence="6 7">
        <text>D-mannitol 1-phosphate + NAD(+) = beta-D-fructose 6-phosphate + NADH + H(+)</text>
        <dbReference type="Rhea" id="RHEA:19661"/>
        <dbReference type="ChEBI" id="CHEBI:15378"/>
        <dbReference type="ChEBI" id="CHEBI:57540"/>
        <dbReference type="ChEBI" id="CHEBI:57634"/>
        <dbReference type="ChEBI" id="CHEBI:57945"/>
        <dbReference type="ChEBI" id="CHEBI:61381"/>
        <dbReference type="EC" id="1.1.1.17"/>
    </reaction>
</comment>
<dbReference type="Gene3D" id="1.10.1040.10">
    <property type="entry name" value="N-(1-d-carboxylethyl)-l-norvaline Dehydrogenase, domain 2"/>
    <property type="match status" value="1"/>
</dbReference>
<dbReference type="SUPFAM" id="SSF48179">
    <property type="entry name" value="6-phosphogluconate dehydrogenase C-terminal domain-like"/>
    <property type="match status" value="1"/>
</dbReference>
<evidence type="ECO:0000256" key="5">
    <source>
        <dbReference type="ARBA" id="ARBA00023027"/>
    </source>
</evidence>
<dbReference type="Gene3D" id="3.40.50.720">
    <property type="entry name" value="NAD(P)-binding Rossmann-like Domain"/>
    <property type="match status" value="1"/>
</dbReference>
<feature type="domain" description="Mannitol dehydrogenase C-terminal" evidence="9">
    <location>
        <begin position="203"/>
        <end position="350"/>
    </location>
</feature>
<dbReference type="InterPro" id="IPR023027">
    <property type="entry name" value="Mannitol_DH_CS"/>
</dbReference>
<dbReference type="PRINTS" id="PR00084">
    <property type="entry name" value="MTLDHDRGNASE"/>
</dbReference>
<dbReference type="Pfam" id="PF01232">
    <property type="entry name" value="Mannitol_dh"/>
    <property type="match status" value="1"/>
</dbReference>
<evidence type="ECO:0000259" key="8">
    <source>
        <dbReference type="Pfam" id="PF01232"/>
    </source>
</evidence>
<dbReference type="SUPFAM" id="SSF51735">
    <property type="entry name" value="NAD(P)-binding Rossmann-fold domains"/>
    <property type="match status" value="1"/>
</dbReference>
<dbReference type="EC" id="1.1.1.17" evidence="2 7"/>
<dbReference type="OrthoDB" id="271711at2"/>
<gene>
    <name evidence="7" type="primary">mtlD</name>
    <name evidence="10" type="ORF">E2980_20895</name>
</gene>
<evidence type="ECO:0000256" key="7">
    <source>
        <dbReference type="HAMAP-Rule" id="MF_00196"/>
    </source>
</evidence>
<dbReference type="InterPro" id="IPR036291">
    <property type="entry name" value="NAD(P)-bd_dom_sf"/>
</dbReference>
<dbReference type="PANTHER" id="PTHR30524">
    <property type="entry name" value="MANNITOL-1-PHOSPHATE 5-DEHYDROGENASE"/>
    <property type="match status" value="1"/>
</dbReference>
<keyword evidence="5 7" id="KW-0520">NAD</keyword>
<keyword evidence="11" id="KW-1185">Reference proteome</keyword>
<accession>A0A4Y8LP33</accession>
<dbReference type="GO" id="GO:0019592">
    <property type="term" value="P:mannitol catabolic process"/>
    <property type="evidence" value="ECO:0007669"/>
    <property type="project" value="TreeGrafter"/>
</dbReference>
<evidence type="ECO:0000256" key="2">
    <source>
        <dbReference type="ARBA" id="ARBA00012939"/>
    </source>
</evidence>
<evidence type="ECO:0000313" key="10">
    <source>
        <dbReference type="EMBL" id="TFE22765.1"/>
    </source>
</evidence>
<dbReference type="GO" id="GO:0005829">
    <property type="term" value="C:cytosol"/>
    <property type="evidence" value="ECO:0007669"/>
    <property type="project" value="TreeGrafter"/>
</dbReference>
<dbReference type="InterPro" id="IPR023028">
    <property type="entry name" value="Mannitol_1_phos_5_DH"/>
</dbReference>
<dbReference type="HAMAP" id="MF_00196">
    <property type="entry name" value="Mannitol_dehydrog"/>
    <property type="match status" value="1"/>
</dbReference>
<dbReference type="InterPro" id="IPR013131">
    <property type="entry name" value="Mannitol_DH_N"/>
</dbReference>
<comment type="similarity">
    <text evidence="1 7">Belongs to the mannitol dehydrogenase family.</text>
</comment>
<name>A0A4Y8LP33_9BACL</name>
<comment type="caution">
    <text evidence="10">The sequence shown here is derived from an EMBL/GenBank/DDBJ whole genome shotgun (WGS) entry which is preliminary data.</text>
</comment>
<dbReference type="InterPro" id="IPR000669">
    <property type="entry name" value="Mannitol_DH"/>
</dbReference>
<dbReference type="InterPro" id="IPR013328">
    <property type="entry name" value="6PGD_dom2"/>
</dbReference>
<dbReference type="NCBIfam" id="NF002652">
    <property type="entry name" value="PRK02318.2-5"/>
    <property type="match status" value="1"/>
</dbReference>
<dbReference type="Proteomes" id="UP000297900">
    <property type="component" value="Unassembled WGS sequence"/>
</dbReference>
<dbReference type="EMBL" id="SOMN01000041">
    <property type="protein sequence ID" value="TFE22765.1"/>
    <property type="molecule type" value="Genomic_DNA"/>
</dbReference>
<feature type="domain" description="Mannitol dehydrogenase N-terminal" evidence="8">
    <location>
        <begin position="1"/>
        <end position="195"/>
    </location>
</feature>
<dbReference type="NCBIfam" id="NF002649">
    <property type="entry name" value="PRK02318.2-1"/>
    <property type="match status" value="1"/>
</dbReference>
<dbReference type="InterPro" id="IPR013118">
    <property type="entry name" value="Mannitol_DH_C"/>
</dbReference>
<evidence type="ECO:0000313" key="11">
    <source>
        <dbReference type="Proteomes" id="UP000297900"/>
    </source>
</evidence>
<evidence type="ECO:0000256" key="1">
    <source>
        <dbReference type="ARBA" id="ARBA00006541"/>
    </source>
</evidence>
<organism evidence="10 11">
    <name type="scientific">Cohnella luojiensis</name>
    <dbReference type="NCBI Taxonomy" id="652876"/>
    <lineage>
        <taxon>Bacteria</taxon>
        <taxon>Bacillati</taxon>
        <taxon>Bacillota</taxon>
        <taxon>Bacilli</taxon>
        <taxon>Bacillales</taxon>
        <taxon>Paenibacillaceae</taxon>
        <taxon>Cohnella</taxon>
    </lineage>
</organism>
<protein>
    <recommendedName>
        <fullName evidence="3 7">Mannitol-1-phosphate 5-dehydrogenase</fullName>
        <ecNumber evidence="2 7">1.1.1.17</ecNumber>
    </recommendedName>
</protein>
<dbReference type="PROSITE" id="PS00974">
    <property type="entry name" value="MANNITOL_DHGENASE"/>
    <property type="match status" value="1"/>
</dbReference>
<evidence type="ECO:0000259" key="9">
    <source>
        <dbReference type="Pfam" id="PF08125"/>
    </source>
</evidence>
<proteinExistence type="inferred from homology"/>
<evidence type="ECO:0000256" key="6">
    <source>
        <dbReference type="ARBA" id="ARBA00048615"/>
    </source>
</evidence>
<dbReference type="RefSeq" id="WP_135154188.1">
    <property type="nucleotide sequence ID" value="NZ_SOMN01000041.1"/>
</dbReference>
<dbReference type="GO" id="GO:0008926">
    <property type="term" value="F:mannitol-1-phosphate 5-dehydrogenase activity"/>
    <property type="evidence" value="ECO:0007669"/>
    <property type="project" value="UniProtKB-UniRule"/>
</dbReference>
<dbReference type="NCBIfam" id="NF002646">
    <property type="entry name" value="PRK02318.1-2"/>
    <property type="match status" value="1"/>
</dbReference>